<dbReference type="GO" id="GO:0005743">
    <property type="term" value="C:mitochondrial inner membrane"/>
    <property type="evidence" value="ECO:0007669"/>
    <property type="project" value="UniProtKB-SubCell"/>
</dbReference>
<comment type="similarity">
    <text evidence="2 12">Belongs to the UQCRB/QCR7 family.</text>
</comment>
<evidence type="ECO:0000256" key="1">
    <source>
        <dbReference type="ARBA" id="ARBA00004443"/>
    </source>
</evidence>
<keyword evidence="14" id="KW-1185">Reference proteome</keyword>
<proteinExistence type="inferred from homology"/>
<comment type="subunit">
    <text evidence="10">Component of the ubiquinol-cytochrome c oxidoreductase (cytochrome b-c1 complex, complex III, CIII), a multisubunit enzyme composed of 3 respiratory subunits cytochrome b, cytochrome c1 and Rieske protein, 2 core protein subunits, and additional low-molecular weight protein subunits. The complex exists as an obligatory dimer and forms supercomplexes (SCs) in the inner mitochondrial membrane with cytochrome c oxidase (complex IV, CIV).</text>
</comment>
<dbReference type="FunFam" id="1.10.1090.10:FF:000001">
    <property type="entry name" value="Cytochrome b-c1 complex subunit 7"/>
    <property type="match status" value="1"/>
</dbReference>
<evidence type="ECO:0000256" key="6">
    <source>
        <dbReference type="ARBA" id="ARBA00022792"/>
    </source>
</evidence>
<keyword evidence="5 12" id="KW-0679">Respiratory chain</keyword>
<comment type="subcellular location">
    <subcellularLocation>
        <location evidence="1">Mitochondrion inner membrane</location>
        <topology evidence="1">Peripheral membrane protein</topology>
        <orientation evidence="1">Matrix side</orientation>
    </subcellularLocation>
</comment>
<accession>A0ABD3Y108</accession>
<evidence type="ECO:0000313" key="13">
    <source>
        <dbReference type="EMBL" id="KAL3892146.1"/>
    </source>
</evidence>
<evidence type="ECO:0000256" key="3">
    <source>
        <dbReference type="ARBA" id="ARBA00016323"/>
    </source>
</evidence>
<evidence type="ECO:0000256" key="7">
    <source>
        <dbReference type="ARBA" id="ARBA00022982"/>
    </source>
</evidence>
<evidence type="ECO:0000256" key="12">
    <source>
        <dbReference type="PIRNR" id="PIRNR000022"/>
    </source>
</evidence>
<evidence type="ECO:0000256" key="10">
    <source>
        <dbReference type="ARBA" id="ARBA00038521"/>
    </source>
</evidence>
<evidence type="ECO:0000256" key="5">
    <source>
        <dbReference type="ARBA" id="ARBA00022660"/>
    </source>
</evidence>
<keyword evidence="8 12" id="KW-0496">Mitochondrion</keyword>
<dbReference type="SUPFAM" id="SSF81524">
    <property type="entry name" value="14 kDa protein of cytochrome bc1 complex (Ubiquinol-cytochrome c reductase)"/>
    <property type="match status" value="1"/>
</dbReference>
<comment type="subunit">
    <text evidence="11">Component of the ubiquinol-cytochrome c oxidoreductase (cytochrome b-c1 complex, complex III, CIII), a multisubunit enzyme composed of 11 subunits. The complex is composed of 3 respiratory subunits cytochrome b, cytochrome c1 and Rieske protein UQCRFS1, 2 core protein subunits UQCRC1/QCR1 and UQCRC2/QCR2, and 6 low-molecular weight protein subunits UQCRH/QCR6, UQCRB/QCR7, UQCRQ/QCR8, UQCR10/QCR9, UQCR11/QCR10 and subunit 9, the cleavage product of Rieske protein UQCRFS1. The complex exists as an obligatory dimer and forms supercomplexes (SCs) in the inner mitochondrial membrane with NADH-ubiquinone oxidoreductase (complex I, CI) and cytochrome c oxidase (complex IV, CIV), resulting in different assemblies (supercomplex SCI(1)III(2)IV(1) and megacomplex MCI(2)III(2)IV(2)).</text>
</comment>
<evidence type="ECO:0000256" key="8">
    <source>
        <dbReference type="ARBA" id="ARBA00023128"/>
    </source>
</evidence>
<evidence type="ECO:0000313" key="14">
    <source>
        <dbReference type="Proteomes" id="UP001634394"/>
    </source>
</evidence>
<gene>
    <name evidence="13" type="ORF">ACJMK2_004383</name>
</gene>
<dbReference type="EMBL" id="JBJQND010000001">
    <property type="protein sequence ID" value="KAL3892146.1"/>
    <property type="molecule type" value="Genomic_DNA"/>
</dbReference>
<sequence length="119" mass="14368">MSGAVKRVIKKVLPEAPPESWRLKLQKWVYYKSGFAQLGLWRDDCRYETPEVKEAIRRLPKDVYDARNFRISRALLLSTKKEILPKDEWSKFEEDVMYLEPHLQEIKKETEEKVQWTRK</sequence>
<keyword evidence="9 12" id="KW-0472">Membrane</keyword>
<dbReference type="Proteomes" id="UP001634394">
    <property type="component" value="Unassembled WGS sequence"/>
</dbReference>
<dbReference type="InterPro" id="IPR036544">
    <property type="entry name" value="QCR7_sf"/>
</dbReference>
<comment type="caution">
    <text evidence="13">The sequence shown here is derived from an EMBL/GenBank/DDBJ whole genome shotgun (WGS) entry which is preliminary data.</text>
</comment>
<name>A0ABD3Y108_SINWO</name>
<dbReference type="AlphaFoldDB" id="A0ABD3Y108"/>
<evidence type="ECO:0000256" key="4">
    <source>
        <dbReference type="ARBA" id="ARBA00022448"/>
    </source>
</evidence>
<dbReference type="PANTHER" id="PTHR12022">
    <property type="entry name" value="UBIQUINOL-CYTOCHROME C REDUCTASE COMPLEX 14 KD PROTEIN"/>
    <property type="match status" value="1"/>
</dbReference>
<dbReference type="InterPro" id="IPR003197">
    <property type="entry name" value="QCR7"/>
</dbReference>
<evidence type="ECO:0000256" key="11">
    <source>
        <dbReference type="ARBA" id="ARBA00046393"/>
    </source>
</evidence>
<dbReference type="PANTHER" id="PTHR12022:SF0">
    <property type="entry name" value="CYTOCHROME B-C1 COMPLEX SUBUNIT 7"/>
    <property type="match status" value="1"/>
</dbReference>
<reference evidence="13 14" key="1">
    <citation type="submission" date="2024-11" db="EMBL/GenBank/DDBJ databases">
        <title>Chromosome-level genome assembly of the freshwater bivalve Anodonta woodiana.</title>
        <authorList>
            <person name="Chen X."/>
        </authorList>
    </citation>
    <scope>NUCLEOTIDE SEQUENCE [LARGE SCALE GENOMIC DNA]</scope>
    <source>
        <strain evidence="13">MN2024</strain>
        <tissue evidence="13">Gills</tissue>
    </source>
</reference>
<protein>
    <recommendedName>
        <fullName evidence="3 12">Cytochrome b-c1 complex subunit 7</fullName>
    </recommendedName>
</protein>
<keyword evidence="4 12" id="KW-0813">Transport</keyword>
<keyword evidence="6 12" id="KW-0999">Mitochondrion inner membrane</keyword>
<dbReference type="PIRSF" id="PIRSF000022">
    <property type="entry name" value="Bc1_14K"/>
    <property type="match status" value="1"/>
</dbReference>
<dbReference type="Pfam" id="PF02271">
    <property type="entry name" value="UCR_14kD"/>
    <property type="match status" value="1"/>
</dbReference>
<evidence type="ECO:0000256" key="2">
    <source>
        <dbReference type="ARBA" id="ARBA00008554"/>
    </source>
</evidence>
<organism evidence="13 14">
    <name type="scientific">Sinanodonta woodiana</name>
    <name type="common">Chinese pond mussel</name>
    <name type="synonym">Anodonta woodiana</name>
    <dbReference type="NCBI Taxonomy" id="1069815"/>
    <lineage>
        <taxon>Eukaryota</taxon>
        <taxon>Metazoa</taxon>
        <taxon>Spiralia</taxon>
        <taxon>Lophotrochozoa</taxon>
        <taxon>Mollusca</taxon>
        <taxon>Bivalvia</taxon>
        <taxon>Autobranchia</taxon>
        <taxon>Heteroconchia</taxon>
        <taxon>Palaeoheterodonta</taxon>
        <taxon>Unionida</taxon>
        <taxon>Unionoidea</taxon>
        <taxon>Unionidae</taxon>
        <taxon>Unioninae</taxon>
        <taxon>Sinanodonta</taxon>
    </lineage>
</organism>
<evidence type="ECO:0000256" key="9">
    <source>
        <dbReference type="ARBA" id="ARBA00023136"/>
    </source>
</evidence>
<comment type="function">
    <text evidence="12">Component of the ubiquinol-cytochrome c oxidoreductase, a multisubunit transmembrane complex that is part of the mitochondrial electron transport chain which drives oxidative phosphorylation.</text>
</comment>
<keyword evidence="7 12" id="KW-0249">Electron transport</keyword>
<dbReference type="Gene3D" id="1.10.1090.10">
    <property type="entry name" value="Cytochrome b-c1 complex subunit 7"/>
    <property type="match status" value="1"/>
</dbReference>